<dbReference type="GO" id="GO:0004559">
    <property type="term" value="F:alpha-mannosidase activity"/>
    <property type="evidence" value="ECO:0007669"/>
    <property type="project" value="UniProtKB-EC"/>
</dbReference>
<dbReference type="OrthoDB" id="10261055at2759"/>
<dbReference type="Pfam" id="PF07748">
    <property type="entry name" value="Glyco_hydro_38C"/>
    <property type="match status" value="1"/>
</dbReference>
<dbReference type="GO" id="GO:0006013">
    <property type="term" value="P:mannose metabolic process"/>
    <property type="evidence" value="ECO:0007669"/>
    <property type="project" value="InterPro"/>
</dbReference>
<evidence type="ECO:0000256" key="5">
    <source>
        <dbReference type="ARBA" id="ARBA00022801"/>
    </source>
</evidence>
<dbReference type="SUPFAM" id="SSF88713">
    <property type="entry name" value="Glycoside hydrolase/deacetylase"/>
    <property type="match status" value="1"/>
</dbReference>
<dbReference type="Gene3D" id="2.70.98.30">
    <property type="entry name" value="Golgi alpha-mannosidase II, domain 4"/>
    <property type="match status" value="1"/>
</dbReference>
<dbReference type="Pfam" id="PF01074">
    <property type="entry name" value="Glyco_hydro_38N"/>
    <property type="match status" value="1"/>
</dbReference>
<proteinExistence type="inferred from homology"/>
<dbReference type="SMART" id="SM00872">
    <property type="entry name" value="Alpha-mann_mid"/>
    <property type="match status" value="1"/>
</dbReference>
<comment type="similarity">
    <text evidence="2">Belongs to the glycosyl hydrolase 38 family.</text>
</comment>
<dbReference type="SUPFAM" id="SSF88688">
    <property type="entry name" value="Families 57/38 glycoside transferase middle domain"/>
    <property type="match status" value="1"/>
</dbReference>
<dbReference type="InterPro" id="IPR000602">
    <property type="entry name" value="Glyco_hydro_38_N"/>
</dbReference>
<dbReference type="FunFam" id="1.20.1270.50:FF:000004">
    <property type="entry name" value="alpha-mannosidase 2C1 isoform X1"/>
    <property type="match status" value="1"/>
</dbReference>
<keyword evidence="4" id="KW-0479">Metal-binding</keyword>
<evidence type="ECO:0000256" key="2">
    <source>
        <dbReference type="ARBA" id="ARBA00009792"/>
    </source>
</evidence>
<dbReference type="InterPro" id="IPR028995">
    <property type="entry name" value="Glyco_hydro_57/38_cen_sf"/>
</dbReference>
<name>A0A0P5AFG8_9CRUS</name>
<keyword evidence="6" id="KW-0326">Glycosidase</keyword>
<sequence>MQFVCPVNSLYDTAVKLSAGLWRPCHTNYLQDKQTALSEMASLHKNRRTTLERIEKFVSRVYFTDVNLYGRIYPQQDNVDIFHWPLPQNKHWKTISFDEVVKQTFTPVCLGSCFGPTFATHWFKVVVKIPESWSGKEIHLRWNSSSEALLFNTLGDPLQGFTGSPDHQKREEFIISKSWERKETEQELVYYIEMACNSMFGAGKGGMIDAPDLDKKYALEMANIAVCDTVAYRLLIDLELLFEMAKELTDVDGKGDSRGYQALYAGNQIVNAIQADDWNEAQRISNDFFKHRNGQRAHVIDAMGHCHIDTAWLWPYDETIRKCARSWASVIALMKDYPEMTFVCSQAQQFSWVKQHYPSLYKEIKHFIDLGRFIPVGGTWVEMDGNIPSGESFIRQFLYGQRFFIKEFGMRSQEFWLPDTFGYSAQTPQILRHVGISRFLTQKLSWSLVNRFPHHNFLWEGLDGSTVLVHFPPADSYEASCKVSEALKTERNLLDKGRVTKSIMLYGYGDGGGGPHKPMLDRMERLKDVDGVPKLMNSTPNKFFENLEAESSQLCRWVGELYLELHNGTYTSQADMKKFNRCCEYKLRDAELLLAVSLALDRIPLVDVVGLRTNIDEAWRLLLVNQFHDVLPGSSIELVHTEAKQWFRKCLRLAEEVAERCIAYLQGKANQQLTTPSFINTLPWSRNAIIYEEEKPVRAVNVQPMSWCVKELGGVTPVVIDKTGGIYKIANQWFSVEIDSCGRIISMIHHASGNQVIPAESFGNQLVLFDDIPLYWDAWDCMDYHIETRNVVNRPSSTEEEVHVELQTPLKVTLKWSQSVGKQSRVHQKIHITAVDCFVQFETRVEWSENRKFLKVEFPVEVHANQASFDTQFGFLSRPNHKNTSWDSAKFEVCGHKWADLSEPTWGVAVLNDSKYGWSVHGKTITMSLLRSPKAPDANCDMHEHFFRYALMPHHGLKSRFDVIKESYNFNCEMISTKSVNDISVSGSWFTVDSSSIVLETVKPCEPMLNSEDAPVKKILLRLFESCGDRTQARIETNLPLLDYTLCNGLEEPIGPTSSLAASAEGKKFFTASFTPFQVKSFLLSF</sequence>
<dbReference type="InterPro" id="IPR037094">
    <property type="entry name" value="Glyco_hydro_38_cen_sf"/>
</dbReference>
<dbReference type="InterPro" id="IPR054723">
    <property type="entry name" value="Ams1-like_N"/>
</dbReference>
<protein>
    <recommendedName>
        <fullName evidence="3">alpha-mannosidase</fullName>
        <ecNumber evidence="3">3.2.1.24</ecNumber>
    </recommendedName>
</protein>
<dbReference type="GO" id="GO:0009313">
    <property type="term" value="P:oligosaccharide catabolic process"/>
    <property type="evidence" value="ECO:0007669"/>
    <property type="project" value="TreeGrafter"/>
</dbReference>
<dbReference type="GO" id="GO:0046872">
    <property type="term" value="F:metal ion binding"/>
    <property type="evidence" value="ECO:0007669"/>
    <property type="project" value="UniProtKB-KW"/>
</dbReference>
<dbReference type="GO" id="GO:0030246">
    <property type="term" value="F:carbohydrate binding"/>
    <property type="evidence" value="ECO:0007669"/>
    <property type="project" value="InterPro"/>
</dbReference>
<evidence type="ECO:0000256" key="1">
    <source>
        <dbReference type="ARBA" id="ARBA00000365"/>
    </source>
</evidence>
<dbReference type="InterPro" id="IPR011330">
    <property type="entry name" value="Glyco_hydro/deAcase_b/a-brl"/>
</dbReference>
<comment type="catalytic activity">
    <reaction evidence="1">
        <text>Hydrolysis of terminal, non-reducing alpha-D-mannose residues in alpha-D-mannosides.</text>
        <dbReference type="EC" id="3.2.1.24"/>
    </reaction>
</comment>
<dbReference type="PANTHER" id="PTHR46017">
    <property type="entry name" value="ALPHA-MANNOSIDASE 2C1"/>
    <property type="match status" value="1"/>
</dbReference>
<dbReference type="Pfam" id="PF22907">
    <property type="entry name" value="Ams1-like_1st"/>
    <property type="match status" value="1"/>
</dbReference>
<dbReference type="CDD" id="cd10813">
    <property type="entry name" value="GH38N_AMII_Man2C1"/>
    <property type="match status" value="1"/>
</dbReference>
<evidence type="ECO:0000256" key="6">
    <source>
        <dbReference type="ARBA" id="ARBA00023295"/>
    </source>
</evidence>
<dbReference type="Gene3D" id="1.20.1270.50">
    <property type="entry name" value="Glycoside hydrolase family 38, central domain"/>
    <property type="match status" value="1"/>
</dbReference>
<dbReference type="Gene3D" id="3.20.110.10">
    <property type="entry name" value="Glycoside hydrolase 38, N terminal domain"/>
    <property type="match status" value="1"/>
</dbReference>
<organism evidence="7">
    <name type="scientific">Daphnia magna</name>
    <dbReference type="NCBI Taxonomy" id="35525"/>
    <lineage>
        <taxon>Eukaryota</taxon>
        <taxon>Metazoa</taxon>
        <taxon>Ecdysozoa</taxon>
        <taxon>Arthropoda</taxon>
        <taxon>Crustacea</taxon>
        <taxon>Branchiopoda</taxon>
        <taxon>Diplostraca</taxon>
        <taxon>Cladocera</taxon>
        <taxon>Anomopoda</taxon>
        <taxon>Daphniidae</taxon>
        <taxon>Daphnia</taxon>
    </lineage>
</organism>
<keyword evidence="5" id="KW-0378">Hydrolase</keyword>
<reference evidence="7" key="2">
    <citation type="submission" date="2015-10" db="EMBL/GenBank/DDBJ databases">
        <authorList>
            <person name="Gilbert D.G."/>
        </authorList>
    </citation>
    <scope>NUCLEOTIDE SEQUENCE</scope>
</reference>
<accession>A0A0P5AFG8</accession>
<evidence type="ECO:0000313" key="7">
    <source>
        <dbReference type="EMBL" id="JAJ23829.1"/>
    </source>
</evidence>
<dbReference type="EMBL" id="GDIP01199573">
    <property type="protein sequence ID" value="JAJ23829.1"/>
    <property type="molecule type" value="Transcribed_RNA"/>
</dbReference>
<dbReference type="InterPro" id="IPR011013">
    <property type="entry name" value="Gal_mutarotase_sf_dom"/>
</dbReference>
<dbReference type="FunFam" id="2.70.98.30:FF:000001">
    <property type="entry name" value="alpha-mannosidase 2C1 isoform X2"/>
    <property type="match status" value="1"/>
</dbReference>
<evidence type="ECO:0000256" key="3">
    <source>
        <dbReference type="ARBA" id="ARBA00012752"/>
    </source>
</evidence>
<dbReference type="FunFam" id="3.20.110.10:FF:000002">
    <property type="entry name" value="alpha-mannosidase 2C1 isoform X1"/>
    <property type="match status" value="1"/>
</dbReference>
<dbReference type="Pfam" id="PF17677">
    <property type="entry name" value="Glyco_hydro38C2"/>
    <property type="match status" value="1"/>
</dbReference>
<evidence type="ECO:0000256" key="4">
    <source>
        <dbReference type="ARBA" id="ARBA00022723"/>
    </source>
</evidence>
<dbReference type="InterPro" id="IPR011682">
    <property type="entry name" value="Glyco_hydro_38_C"/>
</dbReference>
<dbReference type="InterPro" id="IPR041147">
    <property type="entry name" value="GH38_C"/>
</dbReference>
<reference evidence="7" key="1">
    <citation type="submission" date="2015-10" db="EMBL/GenBank/DDBJ databases">
        <title>Daphnia magna gene sets from two clonal populations assembled and annotated with EvidentialGene.</title>
        <authorList>
            <person name="Gilbert D."/>
            <person name="Podicheti R."/>
            <person name="Orsini L."/>
            <person name="Colbourne J."/>
            <person name="Pfrender M."/>
        </authorList>
    </citation>
    <scope>NUCLEOTIDE SEQUENCE</scope>
</reference>
<dbReference type="InterPro" id="IPR027291">
    <property type="entry name" value="Glyco_hydro_38_N_sf"/>
</dbReference>
<dbReference type="PANTHER" id="PTHR46017:SF1">
    <property type="entry name" value="ALPHA-MANNOSIDASE 2C1"/>
    <property type="match status" value="1"/>
</dbReference>
<dbReference type="InterPro" id="IPR015341">
    <property type="entry name" value="Glyco_hydro_38_cen"/>
</dbReference>
<dbReference type="Pfam" id="PF09261">
    <property type="entry name" value="Alpha-mann_mid"/>
    <property type="match status" value="1"/>
</dbReference>
<dbReference type="AlphaFoldDB" id="A0A0P5AFG8"/>
<dbReference type="SUPFAM" id="SSF74650">
    <property type="entry name" value="Galactose mutarotase-like"/>
    <property type="match status" value="1"/>
</dbReference>
<dbReference type="EC" id="3.2.1.24" evidence="3"/>